<dbReference type="Proteomes" id="UP001165297">
    <property type="component" value="Unassembled WGS sequence"/>
</dbReference>
<evidence type="ECO:0000313" key="2">
    <source>
        <dbReference type="EMBL" id="MCB2377735.1"/>
    </source>
</evidence>
<gene>
    <name evidence="2" type="ORF">LGH70_09095</name>
</gene>
<evidence type="ECO:0000313" key="3">
    <source>
        <dbReference type="Proteomes" id="UP001165297"/>
    </source>
</evidence>
<keyword evidence="3" id="KW-1185">Reference proteome</keyword>
<comment type="caution">
    <text evidence="2">The sequence shown here is derived from an EMBL/GenBank/DDBJ whole genome shotgun (WGS) entry which is preliminary data.</text>
</comment>
<sequence length="174" mass="19413">MLRSLLTWFLLLGSGLLLSACCVNNTCLCQDGADDDVFLRFNLDPANKGFTAREVDTILIVRRPKDPRSTIRPDTIVIGRALANVAEPIAIGPGRPFSRSGVRFTQFIYNLSFLHSEKRFVVDPIAVESRPVDESACCTCSRNQKKVVVVNNVQYDAHDPTNEDKPVYITLNKE</sequence>
<feature type="chain" id="PRO_5046151427" evidence="1">
    <location>
        <begin position="20"/>
        <end position="174"/>
    </location>
</feature>
<proteinExistence type="predicted"/>
<protein>
    <submittedName>
        <fullName evidence="2">Uncharacterized protein</fullName>
    </submittedName>
</protein>
<reference evidence="2" key="1">
    <citation type="submission" date="2021-10" db="EMBL/GenBank/DDBJ databases">
        <authorList>
            <person name="Dean J.D."/>
            <person name="Kim M.K."/>
            <person name="Newey C.N."/>
            <person name="Stoker T.S."/>
            <person name="Thompson D.W."/>
            <person name="Grose J.H."/>
        </authorList>
    </citation>
    <scope>NUCLEOTIDE SEQUENCE</scope>
    <source>
        <strain evidence="2">BT635</strain>
    </source>
</reference>
<keyword evidence="1" id="KW-0732">Signal</keyword>
<feature type="signal peptide" evidence="1">
    <location>
        <begin position="1"/>
        <end position="19"/>
    </location>
</feature>
<organism evidence="2 3">
    <name type="scientific">Hymenobacter nitidus</name>
    <dbReference type="NCBI Taxonomy" id="2880929"/>
    <lineage>
        <taxon>Bacteria</taxon>
        <taxon>Pseudomonadati</taxon>
        <taxon>Bacteroidota</taxon>
        <taxon>Cytophagia</taxon>
        <taxon>Cytophagales</taxon>
        <taxon>Hymenobacteraceae</taxon>
        <taxon>Hymenobacter</taxon>
    </lineage>
</organism>
<evidence type="ECO:0000256" key="1">
    <source>
        <dbReference type="SAM" id="SignalP"/>
    </source>
</evidence>
<dbReference type="EMBL" id="JAJADQ010000004">
    <property type="protein sequence ID" value="MCB2377735.1"/>
    <property type="molecule type" value="Genomic_DNA"/>
</dbReference>
<dbReference type="PROSITE" id="PS51257">
    <property type="entry name" value="PROKAR_LIPOPROTEIN"/>
    <property type="match status" value="1"/>
</dbReference>
<dbReference type="RefSeq" id="WP_226184919.1">
    <property type="nucleotide sequence ID" value="NZ_JAJADQ010000004.1"/>
</dbReference>
<accession>A0ABS8AES3</accession>
<name>A0ABS8AES3_9BACT</name>